<feature type="binding site" evidence="21">
    <location>
        <position position="342"/>
    </location>
    <ligand>
        <name>ATP</name>
        <dbReference type="ChEBI" id="CHEBI:30616"/>
    </ligand>
</feature>
<evidence type="ECO:0000256" key="16">
    <source>
        <dbReference type="ARBA" id="ARBA00023136"/>
    </source>
</evidence>
<keyword evidence="12 21" id="KW-0547">Nucleotide-binding</keyword>
<dbReference type="AlphaFoldDB" id="A0A067KJ90"/>
<dbReference type="Pfam" id="PF23598">
    <property type="entry name" value="LRR_14"/>
    <property type="match status" value="1"/>
</dbReference>
<keyword evidence="24" id="KW-1185">Reference proteome</keyword>
<evidence type="ECO:0000256" key="3">
    <source>
        <dbReference type="ARBA" id="ARBA00012513"/>
    </source>
</evidence>
<evidence type="ECO:0000256" key="7">
    <source>
        <dbReference type="ARBA" id="ARBA00022614"/>
    </source>
</evidence>
<dbReference type="Gene3D" id="3.80.10.10">
    <property type="entry name" value="Ribonuclease Inhibitor"/>
    <property type="match status" value="1"/>
</dbReference>
<evidence type="ECO:0000256" key="1">
    <source>
        <dbReference type="ARBA" id="ARBA00004251"/>
    </source>
</evidence>
<evidence type="ECO:0000256" key="10">
    <source>
        <dbReference type="ARBA" id="ARBA00022729"/>
    </source>
</evidence>
<evidence type="ECO:0000256" key="9">
    <source>
        <dbReference type="ARBA" id="ARBA00022692"/>
    </source>
</evidence>
<evidence type="ECO:0000313" key="23">
    <source>
        <dbReference type="EMBL" id="KDP36276.1"/>
    </source>
</evidence>
<evidence type="ECO:0000256" key="11">
    <source>
        <dbReference type="ARBA" id="ARBA00022737"/>
    </source>
</evidence>
<evidence type="ECO:0000256" key="12">
    <source>
        <dbReference type="ARBA" id="ARBA00022741"/>
    </source>
</evidence>
<dbReference type="STRING" id="180498.A0A067KJ90"/>
<evidence type="ECO:0000256" key="4">
    <source>
        <dbReference type="ARBA" id="ARBA00022475"/>
    </source>
</evidence>
<dbReference type="EMBL" id="KK914446">
    <property type="protein sequence ID" value="KDP36276.1"/>
    <property type="molecule type" value="Genomic_DNA"/>
</dbReference>
<dbReference type="FunFam" id="3.30.200.20:FF:000309">
    <property type="entry name" value="Leucine-rich repeat receptor protein kinase MSP1"/>
    <property type="match status" value="1"/>
</dbReference>
<evidence type="ECO:0000256" key="8">
    <source>
        <dbReference type="ARBA" id="ARBA00022679"/>
    </source>
</evidence>
<evidence type="ECO:0000259" key="22">
    <source>
        <dbReference type="PROSITE" id="PS50011"/>
    </source>
</evidence>
<feature type="domain" description="Protein kinase" evidence="22">
    <location>
        <begin position="197"/>
        <end position="521"/>
    </location>
</feature>
<evidence type="ECO:0000256" key="5">
    <source>
        <dbReference type="ARBA" id="ARBA00022527"/>
    </source>
</evidence>
<keyword evidence="13" id="KW-0418">Kinase</keyword>
<dbReference type="FunFam" id="3.80.10.10:FF:000383">
    <property type="entry name" value="Leucine-rich repeat receptor protein kinase EMS1"/>
    <property type="match status" value="1"/>
</dbReference>
<protein>
    <recommendedName>
        <fullName evidence="3">non-specific serine/threonine protein kinase</fullName>
        <ecNumber evidence="3">2.7.11.1</ecNumber>
    </recommendedName>
</protein>
<keyword evidence="14 21" id="KW-0067">ATP-binding</keyword>
<accession>A0A067KJ90</accession>
<evidence type="ECO:0000256" key="14">
    <source>
        <dbReference type="ARBA" id="ARBA00022840"/>
    </source>
</evidence>
<dbReference type="InterPro" id="IPR051716">
    <property type="entry name" value="Plant_RL_S/T_kinase"/>
</dbReference>
<evidence type="ECO:0000256" key="20">
    <source>
        <dbReference type="ARBA" id="ARBA00048679"/>
    </source>
</evidence>
<keyword evidence="8" id="KW-0808">Transferase</keyword>
<dbReference type="EC" id="2.7.11.1" evidence="3"/>
<dbReference type="SUPFAM" id="SSF56112">
    <property type="entry name" value="Protein kinase-like (PK-like)"/>
    <property type="match status" value="1"/>
</dbReference>
<keyword evidence="9" id="KW-0812">Transmembrane</keyword>
<dbReference type="PANTHER" id="PTHR48053">
    <property type="entry name" value="LEUCINE RICH REPEAT FAMILY PROTEIN, EXPRESSED"/>
    <property type="match status" value="1"/>
</dbReference>
<evidence type="ECO:0000256" key="21">
    <source>
        <dbReference type="PROSITE-ProRule" id="PRU10141"/>
    </source>
</evidence>
<evidence type="ECO:0000256" key="15">
    <source>
        <dbReference type="ARBA" id="ARBA00022989"/>
    </source>
</evidence>
<dbReference type="InterPro" id="IPR000719">
    <property type="entry name" value="Prot_kinase_dom"/>
</dbReference>
<evidence type="ECO:0000256" key="2">
    <source>
        <dbReference type="ARBA" id="ARBA00009592"/>
    </source>
</evidence>
<dbReference type="GO" id="GO:0005886">
    <property type="term" value="C:plasma membrane"/>
    <property type="evidence" value="ECO:0007669"/>
    <property type="project" value="UniProtKB-SubCell"/>
</dbReference>
<dbReference type="PROSITE" id="PS50011">
    <property type="entry name" value="PROTEIN_KINASE_DOM"/>
    <property type="match status" value="1"/>
</dbReference>
<keyword evidence="18" id="KW-0325">Glycoprotein</keyword>
<dbReference type="InterPro" id="IPR001245">
    <property type="entry name" value="Ser-Thr/Tyr_kinase_cat_dom"/>
</dbReference>
<reference evidence="23 24" key="1">
    <citation type="journal article" date="2014" name="PLoS ONE">
        <title>Global Analysis of Gene Expression Profiles in Physic Nut (Jatropha curcas L.) Seedlings Exposed to Salt Stress.</title>
        <authorList>
            <person name="Zhang L."/>
            <person name="Zhang C."/>
            <person name="Wu P."/>
            <person name="Chen Y."/>
            <person name="Li M."/>
            <person name="Jiang H."/>
            <person name="Wu G."/>
        </authorList>
    </citation>
    <scope>NUCLEOTIDE SEQUENCE [LARGE SCALE GENOMIC DNA]</scope>
    <source>
        <strain evidence="24">cv. GZQX0401</strain>
        <tissue evidence="23">Young leaves</tissue>
    </source>
</reference>
<dbReference type="Gene3D" id="1.10.510.10">
    <property type="entry name" value="Transferase(Phosphotransferase) domain 1"/>
    <property type="match status" value="1"/>
</dbReference>
<keyword evidence="16" id="KW-0472">Membrane</keyword>
<proteinExistence type="inferred from homology"/>
<evidence type="ECO:0000256" key="17">
    <source>
        <dbReference type="ARBA" id="ARBA00023170"/>
    </source>
</evidence>
<comment type="similarity">
    <text evidence="2">Belongs to the RLP family.</text>
</comment>
<evidence type="ECO:0000256" key="18">
    <source>
        <dbReference type="ARBA" id="ARBA00023180"/>
    </source>
</evidence>
<evidence type="ECO:0000313" key="24">
    <source>
        <dbReference type="Proteomes" id="UP000027138"/>
    </source>
</evidence>
<dbReference type="InterPro" id="IPR055414">
    <property type="entry name" value="LRR_R13L4/SHOC2-like"/>
</dbReference>
<keyword evidence="6" id="KW-0597">Phosphoprotein</keyword>
<keyword evidence="10" id="KW-0732">Signal</keyword>
<evidence type="ECO:0000256" key="6">
    <source>
        <dbReference type="ARBA" id="ARBA00022553"/>
    </source>
</evidence>
<keyword evidence="17" id="KW-0675">Receptor</keyword>
<comment type="subcellular location">
    <subcellularLocation>
        <location evidence="1">Cell membrane</location>
        <topology evidence="1">Single-pass type I membrane protein</topology>
    </subcellularLocation>
</comment>
<dbReference type="InterPro" id="IPR017441">
    <property type="entry name" value="Protein_kinase_ATP_BS"/>
</dbReference>
<dbReference type="FunFam" id="3.80.10.10:FF:000356">
    <property type="entry name" value="LRR receptor-like serine/threonine-protein kinase"/>
    <property type="match status" value="1"/>
</dbReference>
<dbReference type="InterPro" id="IPR032675">
    <property type="entry name" value="LRR_dom_sf"/>
</dbReference>
<dbReference type="GO" id="GO:0005524">
    <property type="term" value="F:ATP binding"/>
    <property type="evidence" value="ECO:0007669"/>
    <property type="project" value="UniProtKB-UniRule"/>
</dbReference>
<dbReference type="InterPro" id="IPR011009">
    <property type="entry name" value="Kinase-like_dom_sf"/>
</dbReference>
<sequence>MRDSELSGTSRERVLESRERVECKLRDSVFSGTSHDRILEGRERVVCQMRDILNSMQDSTQCKTQLSRMSHSKNNISGTLPSELSKATQLHLLDLSSNHLVGNIPKKLGKLQLLYLYLGNNKISGDIPKEIGMLRDLSNLNLAANNLSGSIPKQLGECSNLLFLNLSKNEFSSNIPSEIGNLHSLESLDISYNLFKKEIPEQLGQLQRLEILNLSHNLLSSSIPTTLDYLISLTSVDISYNKLKGQIPNIKAFHEAPFQALRNNKDLCGCFFIFRRRSIRRKARLSSEEGVHAIWSPDKDLQYENIIEATEGFDSKYCIGVGGYGVVYKAVLPTGRVVAVKKPHNQSQNDEMLNVKVFENEIVALTNIRHRNIVNNNVLLDSELEAHVSDFGTARLLMPDTSNWTAFAGTFGYTAPELAYTMVVNEKCDVYSFCVVALEIIMGTHPGDFISSLSSSSATTNQQTLWKDVIDQCLQIPQKGDAEGLIYVSKLAFACLSMNPQSRPTMEQVSSKLVAKWHPLTKPFSEIKLGELLLQNGQTT</sequence>
<keyword evidence="15" id="KW-1133">Transmembrane helix</keyword>
<dbReference type="GO" id="GO:0004674">
    <property type="term" value="F:protein serine/threonine kinase activity"/>
    <property type="evidence" value="ECO:0007669"/>
    <property type="project" value="UniProtKB-KW"/>
</dbReference>
<dbReference type="OrthoDB" id="848244at2759"/>
<organism evidence="23 24">
    <name type="scientific">Jatropha curcas</name>
    <name type="common">Barbados nut</name>
    <dbReference type="NCBI Taxonomy" id="180498"/>
    <lineage>
        <taxon>Eukaryota</taxon>
        <taxon>Viridiplantae</taxon>
        <taxon>Streptophyta</taxon>
        <taxon>Embryophyta</taxon>
        <taxon>Tracheophyta</taxon>
        <taxon>Spermatophyta</taxon>
        <taxon>Magnoliopsida</taxon>
        <taxon>eudicotyledons</taxon>
        <taxon>Gunneridae</taxon>
        <taxon>Pentapetalae</taxon>
        <taxon>rosids</taxon>
        <taxon>fabids</taxon>
        <taxon>Malpighiales</taxon>
        <taxon>Euphorbiaceae</taxon>
        <taxon>Crotonoideae</taxon>
        <taxon>Jatropheae</taxon>
        <taxon>Jatropha</taxon>
    </lineage>
</organism>
<keyword evidence="7" id="KW-0433">Leucine-rich repeat</keyword>
<dbReference type="PROSITE" id="PS00107">
    <property type="entry name" value="PROTEIN_KINASE_ATP"/>
    <property type="match status" value="1"/>
</dbReference>
<dbReference type="Gene3D" id="3.30.200.20">
    <property type="entry name" value="Phosphorylase Kinase, domain 1"/>
    <property type="match status" value="1"/>
</dbReference>
<dbReference type="SUPFAM" id="SSF52058">
    <property type="entry name" value="L domain-like"/>
    <property type="match status" value="1"/>
</dbReference>
<comment type="catalytic activity">
    <reaction evidence="19">
        <text>L-threonyl-[protein] + ATP = O-phospho-L-threonyl-[protein] + ADP + H(+)</text>
        <dbReference type="Rhea" id="RHEA:46608"/>
        <dbReference type="Rhea" id="RHEA-COMP:11060"/>
        <dbReference type="Rhea" id="RHEA-COMP:11605"/>
        <dbReference type="ChEBI" id="CHEBI:15378"/>
        <dbReference type="ChEBI" id="CHEBI:30013"/>
        <dbReference type="ChEBI" id="CHEBI:30616"/>
        <dbReference type="ChEBI" id="CHEBI:61977"/>
        <dbReference type="ChEBI" id="CHEBI:456216"/>
        <dbReference type="EC" id="2.7.11.1"/>
    </reaction>
</comment>
<keyword evidence="5" id="KW-0723">Serine/threonine-protein kinase</keyword>
<gene>
    <name evidence="23" type="ORF">JCGZ_09841</name>
</gene>
<evidence type="ECO:0000256" key="13">
    <source>
        <dbReference type="ARBA" id="ARBA00022777"/>
    </source>
</evidence>
<dbReference type="PANTHER" id="PTHR48053:SF168">
    <property type="entry name" value="LRR RECEPTOR-LIKE KINASE FAMILY PROTEIN"/>
    <property type="match status" value="1"/>
</dbReference>
<comment type="catalytic activity">
    <reaction evidence="20">
        <text>L-seryl-[protein] + ATP = O-phospho-L-seryl-[protein] + ADP + H(+)</text>
        <dbReference type="Rhea" id="RHEA:17989"/>
        <dbReference type="Rhea" id="RHEA-COMP:9863"/>
        <dbReference type="Rhea" id="RHEA-COMP:11604"/>
        <dbReference type="ChEBI" id="CHEBI:15378"/>
        <dbReference type="ChEBI" id="CHEBI:29999"/>
        <dbReference type="ChEBI" id="CHEBI:30616"/>
        <dbReference type="ChEBI" id="CHEBI:83421"/>
        <dbReference type="ChEBI" id="CHEBI:456216"/>
        <dbReference type="EC" id="2.7.11.1"/>
    </reaction>
</comment>
<dbReference type="Pfam" id="PF07714">
    <property type="entry name" value="PK_Tyr_Ser-Thr"/>
    <property type="match status" value="1"/>
</dbReference>
<evidence type="ECO:0000256" key="19">
    <source>
        <dbReference type="ARBA" id="ARBA00047899"/>
    </source>
</evidence>
<keyword evidence="4" id="KW-1003">Cell membrane</keyword>
<dbReference type="Proteomes" id="UP000027138">
    <property type="component" value="Unassembled WGS sequence"/>
</dbReference>
<keyword evidence="11" id="KW-0677">Repeat</keyword>
<name>A0A067KJ90_JATCU</name>